<feature type="region of interest" description="Disordered" evidence="8">
    <location>
        <begin position="256"/>
        <end position="282"/>
    </location>
</feature>
<dbReference type="InterPro" id="IPR000182">
    <property type="entry name" value="GNAT_dom"/>
</dbReference>
<dbReference type="SUPFAM" id="SSF55729">
    <property type="entry name" value="Acyl-CoA N-acyltransferases (Nat)"/>
    <property type="match status" value="1"/>
</dbReference>
<keyword evidence="11" id="KW-1185">Reference proteome</keyword>
<evidence type="ECO:0000313" key="10">
    <source>
        <dbReference type="EMBL" id="VEU39443.1"/>
    </source>
</evidence>
<dbReference type="Pfam" id="PF21646">
    <property type="entry name" value="ACTMAP-like_C"/>
    <property type="match status" value="2"/>
</dbReference>
<sequence>MMPLAAHCVQTTGDLFLVRIHRRPSGEEPSDAGARTSASDGGDRRNERVRGIEAAPPGVVSSWVGKMADALQEQWPREGRSAVRSEPHSRSGGTEATGADDSGSGYYRNYIVHHERSAPSYSLACSYLLLSVPPATPGEGPPAASVVGHGRLMECYESAGGNAAAATYILVDRERRGSGYGTALLGLLEREAVGNRLVGGPYHFVYLWCKASTAAFYERRCGYARARNRVSLQRPCLKALAATSVQSLEAVLRLGRERHRRGEDGGGNGKADSGTGGAPRGKKLETVVLLPDRGGTPSATKGGQPVAEEDVWLRKRLVDHVDSVRVAETERKEEMNRFVASVSDPEHASRVWYRWNPRVPWQMQIGPSCGLTAVRMVKDHYRWPANHERDREGNQTRDRREHGCDSDRCPSLLADARARGYTQDGEVFDADHLRKLVEDQLGSVAAVPRNGVDRGTERDPGGSPSVAGGEDAFLTVRTRETASLAASELDSTLRDGGLWILPYDSHPRTKQPCRMQGKRAHWGIVVGMLVSRPCTVSQGDGETRREPPGERGSVSPLPMPPDDAGGGDEHIFEPAPQPPKTVGDSAIGATESPLHSDPKPVVYWMVQHSLSSKWAIAPMEEWVASNRQLVSFDDDKFALDRESGLNLKNKIIEIFPSRSNRRKPR</sequence>
<gene>
    <name evidence="10" type="ORF">PSNMU_V1.4_AUG-EV-PASAV3_0062920</name>
</gene>
<evidence type="ECO:0000256" key="7">
    <source>
        <dbReference type="ARBA" id="ARBA00049041"/>
    </source>
</evidence>
<protein>
    <recommendedName>
        <fullName evidence="5">Actin maturation protease</fullName>
    </recommendedName>
    <alternativeName>
        <fullName evidence="6">Actin aminopeptidase ACTMAP</fullName>
    </alternativeName>
</protein>
<dbReference type="InterPro" id="IPR016181">
    <property type="entry name" value="Acyl_CoA_acyltransferase"/>
</dbReference>
<evidence type="ECO:0000259" key="9">
    <source>
        <dbReference type="PROSITE" id="PS51186"/>
    </source>
</evidence>
<keyword evidence="2" id="KW-0645">Protease</keyword>
<dbReference type="Proteomes" id="UP000291116">
    <property type="component" value="Unassembled WGS sequence"/>
</dbReference>
<feature type="compositionally biased region" description="Basic and acidic residues" evidence="8">
    <location>
        <begin position="41"/>
        <end position="51"/>
    </location>
</feature>
<reference evidence="10 11" key="1">
    <citation type="submission" date="2019-01" db="EMBL/GenBank/DDBJ databases">
        <authorList>
            <person name="Ferrante I. M."/>
        </authorList>
    </citation>
    <scope>NUCLEOTIDE SEQUENCE [LARGE SCALE GENOMIC DNA]</scope>
    <source>
        <strain evidence="10 11">B856</strain>
    </source>
</reference>
<feature type="compositionally biased region" description="Basic and acidic residues" evidence="8">
    <location>
        <begin position="75"/>
        <end position="89"/>
    </location>
</feature>
<feature type="region of interest" description="Disordered" evidence="8">
    <location>
        <begin position="75"/>
        <end position="101"/>
    </location>
</feature>
<dbReference type="PANTHER" id="PTHR28631">
    <property type="entry name" value="UPF0692 PROTEIN C19ORF54"/>
    <property type="match status" value="1"/>
</dbReference>
<evidence type="ECO:0000256" key="6">
    <source>
        <dbReference type="ARBA" id="ARBA00034908"/>
    </source>
</evidence>
<keyword evidence="3" id="KW-0378">Hydrolase</keyword>
<feature type="compositionally biased region" description="Gly residues" evidence="8">
    <location>
        <begin position="265"/>
        <end position="279"/>
    </location>
</feature>
<feature type="region of interest" description="Disordered" evidence="8">
    <location>
        <begin position="386"/>
        <end position="408"/>
    </location>
</feature>
<evidence type="ECO:0000256" key="5">
    <source>
        <dbReference type="ARBA" id="ARBA00034848"/>
    </source>
</evidence>
<feature type="domain" description="N-acetyltransferase" evidence="9">
    <location>
        <begin position="146"/>
        <end position="243"/>
    </location>
</feature>
<evidence type="ECO:0000313" key="11">
    <source>
        <dbReference type="Proteomes" id="UP000291116"/>
    </source>
</evidence>
<evidence type="ECO:0000256" key="3">
    <source>
        <dbReference type="ARBA" id="ARBA00022801"/>
    </source>
</evidence>
<evidence type="ECO:0000256" key="4">
    <source>
        <dbReference type="ARBA" id="ARBA00034725"/>
    </source>
</evidence>
<organism evidence="10 11">
    <name type="scientific">Pseudo-nitzschia multistriata</name>
    <dbReference type="NCBI Taxonomy" id="183589"/>
    <lineage>
        <taxon>Eukaryota</taxon>
        <taxon>Sar</taxon>
        <taxon>Stramenopiles</taxon>
        <taxon>Ochrophyta</taxon>
        <taxon>Bacillariophyta</taxon>
        <taxon>Bacillariophyceae</taxon>
        <taxon>Bacillariophycidae</taxon>
        <taxon>Bacillariales</taxon>
        <taxon>Bacillariaceae</taxon>
        <taxon>Pseudo-nitzschia</taxon>
    </lineage>
</organism>
<dbReference type="Pfam" id="PF00583">
    <property type="entry name" value="Acetyltransf_1"/>
    <property type="match status" value="1"/>
</dbReference>
<proteinExistence type="inferred from homology"/>
<comment type="catalytic activity">
    <reaction evidence="7">
        <text>N-terminal N(alpha)-acetyl-L-cysteinyl-L-aspartyl-[protein] + H2O = N-terminal L-aspartyl-[protein] + N-acetyl-L-cysteine</text>
        <dbReference type="Rhea" id="RHEA:74579"/>
        <dbReference type="Rhea" id="RHEA-COMP:12669"/>
        <dbReference type="Rhea" id="RHEA-COMP:18395"/>
        <dbReference type="ChEBI" id="CHEBI:15377"/>
        <dbReference type="ChEBI" id="CHEBI:64720"/>
        <dbReference type="ChEBI" id="CHEBI:78236"/>
        <dbReference type="ChEBI" id="CHEBI:193599"/>
    </reaction>
    <physiologicalReaction direction="left-to-right" evidence="7">
        <dbReference type="Rhea" id="RHEA:74580"/>
    </physiologicalReaction>
</comment>
<dbReference type="PANTHER" id="PTHR28631:SF1">
    <property type="entry name" value="ACTIN MATURATION PROTEASE"/>
    <property type="match status" value="1"/>
</dbReference>
<dbReference type="OrthoDB" id="329272at2759"/>
<dbReference type="Gene3D" id="3.40.630.30">
    <property type="match status" value="1"/>
</dbReference>
<dbReference type="GO" id="GO:0006508">
    <property type="term" value="P:proteolysis"/>
    <property type="evidence" value="ECO:0007669"/>
    <property type="project" value="UniProtKB-KW"/>
</dbReference>
<evidence type="ECO:0000256" key="1">
    <source>
        <dbReference type="ARBA" id="ARBA00022438"/>
    </source>
</evidence>
<comment type="similarity">
    <text evidence="4">Belongs to the ACTMAP family.</text>
</comment>
<feature type="region of interest" description="Disordered" evidence="8">
    <location>
        <begin position="447"/>
        <end position="471"/>
    </location>
</feature>
<feature type="region of interest" description="Disordered" evidence="8">
    <location>
        <begin position="534"/>
        <end position="594"/>
    </location>
</feature>
<dbReference type="EMBL" id="CAACVS010000224">
    <property type="protein sequence ID" value="VEU39443.1"/>
    <property type="molecule type" value="Genomic_DNA"/>
</dbReference>
<dbReference type="GO" id="GO:0016747">
    <property type="term" value="F:acyltransferase activity, transferring groups other than amino-acyl groups"/>
    <property type="evidence" value="ECO:0007669"/>
    <property type="project" value="InterPro"/>
</dbReference>
<dbReference type="GO" id="GO:0004177">
    <property type="term" value="F:aminopeptidase activity"/>
    <property type="evidence" value="ECO:0007669"/>
    <property type="project" value="UniProtKB-KW"/>
</dbReference>
<evidence type="ECO:0000256" key="8">
    <source>
        <dbReference type="SAM" id="MobiDB-lite"/>
    </source>
</evidence>
<feature type="region of interest" description="Disordered" evidence="8">
    <location>
        <begin position="23"/>
        <end position="54"/>
    </location>
</feature>
<name>A0A448ZBK8_9STRA</name>
<dbReference type="PROSITE" id="PS51186">
    <property type="entry name" value="GNAT"/>
    <property type="match status" value="1"/>
</dbReference>
<dbReference type="AlphaFoldDB" id="A0A448ZBK8"/>
<evidence type="ECO:0000256" key="2">
    <source>
        <dbReference type="ARBA" id="ARBA00022670"/>
    </source>
</evidence>
<dbReference type="InterPro" id="IPR040043">
    <property type="entry name" value="ACTMAP"/>
</dbReference>
<accession>A0A448ZBK8</accession>
<keyword evidence="1" id="KW-0031">Aminopeptidase</keyword>
<feature type="compositionally biased region" description="Basic and acidic residues" evidence="8">
    <location>
        <begin position="451"/>
        <end position="460"/>
    </location>
</feature>